<name>A0ACA9Y6S1_9ASCO</name>
<organism evidence="1 2">
    <name type="scientific">[Candida] jaroonii</name>
    <dbReference type="NCBI Taxonomy" id="467808"/>
    <lineage>
        <taxon>Eukaryota</taxon>
        <taxon>Fungi</taxon>
        <taxon>Dikarya</taxon>
        <taxon>Ascomycota</taxon>
        <taxon>Saccharomycotina</taxon>
        <taxon>Pichiomycetes</taxon>
        <taxon>Debaryomycetaceae</taxon>
        <taxon>Yamadazyma</taxon>
    </lineage>
</organism>
<proteinExistence type="predicted"/>
<evidence type="ECO:0000313" key="1">
    <source>
        <dbReference type="EMBL" id="CAH6720722.1"/>
    </source>
</evidence>
<protein>
    <submittedName>
        <fullName evidence="1">ADP-ribosylation factor GTPase-activating protein Glo3p</fullName>
    </submittedName>
</protein>
<gene>
    <name evidence="1" type="ORF">CLIB1444_04S06436</name>
</gene>
<keyword evidence="2" id="KW-1185">Reference proteome</keyword>
<comment type="caution">
    <text evidence="1">The sequence shown here is derived from an EMBL/GenBank/DDBJ whole genome shotgun (WGS) entry which is preliminary data.</text>
</comment>
<dbReference type="Proteomes" id="UP001152531">
    <property type="component" value="Unassembled WGS sequence"/>
</dbReference>
<dbReference type="EMBL" id="CALSDN010000004">
    <property type="protein sequence ID" value="CAH6720722.1"/>
    <property type="molecule type" value="Genomic_DNA"/>
</dbReference>
<evidence type="ECO:0000313" key="2">
    <source>
        <dbReference type="Proteomes" id="UP001152531"/>
    </source>
</evidence>
<reference evidence="1" key="1">
    <citation type="submission" date="2022-06" db="EMBL/GenBank/DDBJ databases">
        <authorList>
            <person name="Legras J.-L."/>
            <person name="Devillers H."/>
            <person name="Grondin C."/>
        </authorList>
    </citation>
    <scope>NUCLEOTIDE SEQUENCE</scope>
    <source>
        <strain evidence="1">CLIB 1444</strain>
    </source>
</reference>
<accession>A0ACA9Y6S1</accession>
<sequence>MSDNFATKEEQLAVFNRLKQHPENNVCFDCSNRNPTWTSIPFGIMLCLECSAVHRNLGVHITFVKSSNLDSWQRIQLRNFKFGGNHVAKEFFRKNGGSQLLTGDAQAKYTSNIAKKYKEKLKQKAADDAVKHPDVVVLDDASDELDESASGESDFFSNWSKPVTNTPSPLASTDDLNAKSTVKKPVGRSRISRLNQTTQGKKTSILNNKAPAARIRAKKVEKEDIDFDELEKKAKAEEEEAKKLGYKPEPIEQPKKIEKESISTNSSSLSLGSSNGLGKEKLAPAPIKETTQQFQRLGFGMVDGGNNITNNNAKKYKEVKYTGEVSNKFGTQKGISSDEFFGRGPRFDESAKMEAQQKLQAFDGAQSISSSSYFGEEDQRPRSSSGGFNNLEDSARDFASKFSGNANQDLEVLKDALEDGANKVGNFLRDFLR</sequence>